<dbReference type="eggNOG" id="COG2931">
    <property type="taxonomic scope" value="Bacteria"/>
</dbReference>
<dbReference type="AlphaFoldDB" id="A3SL65"/>
<dbReference type="RefSeq" id="WP_009813496.1">
    <property type="nucleotide sequence ID" value="NZ_CH724156.1"/>
</dbReference>
<organism evidence="4 5">
    <name type="scientific">Roseovarius nubinhibens (strain ATCC BAA-591 / DSM 15170 / ISM)</name>
    <dbReference type="NCBI Taxonomy" id="89187"/>
    <lineage>
        <taxon>Bacteria</taxon>
        <taxon>Pseudomonadati</taxon>
        <taxon>Pseudomonadota</taxon>
        <taxon>Alphaproteobacteria</taxon>
        <taxon>Rhodobacterales</taxon>
        <taxon>Roseobacteraceae</taxon>
        <taxon>Roseovarius</taxon>
    </lineage>
</organism>
<dbReference type="PANTHER" id="PTHR38340">
    <property type="entry name" value="S-LAYER PROTEIN"/>
    <property type="match status" value="1"/>
</dbReference>
<dbReference type="EMBL" id="AALY01000001">
    <property type="protein sequence ID" value="EAP78096.1"/>
    <property type="molecule type" value="Genomic_DNA"/>
</dbReference>
<accession>A3SL65</accession>
<comment type="subcellular location">
    <subcellularLocation>
        <location evidence="1">Secreted</location>
    </subcellularLocation>
</comment>
<dbReference type="HOGENOM" id="CLU_590355_0_0_5"/>
<dbReference type="Gene3D" id="2.150.10.10">
    <property type="entry name" value="Serralysin-like metalloprotease, C-terminal"/>
    <property type="match status" value="3"/>
</dbReference>
<dbReference type="InterPro" id="IPR011049">
    <property type="entry name" value="Serralysin-like_metalloprot_C"/>
</dbReference>
<dbReference type="PRINTS" id="PR00313">
    <property type="entry name" value="CABNDNGRPT"/>
</dbReference>
<keyword evidence="5" id="KW-1185">Reference proteome</keyword>
<keyword evidence="2" id="KW-0964">Secreted</keyword>
<evidence type="ECO:0000313" key="4">
    <source>
        <dbReference type="EMBL" id="EAP78096.1"/>
    </source>
</evidence>
<dbReference type="InterPro" id="IPR003886">
    <property type="entry name" value="NIDO_dom"/>
</dbReference>
<dbReference type="PROSITE" id="PS00330">
    <property type="entry name" value="HEMOLYSIN_CALCIUM"/>
    <property type="match status" value="2"/>
</dbReference>
<dbReference type="InterPro" id="IPR050557">
    <property type="entry name" value="RTX_toxin/Mannuronan_C5-epim"/>
</dbReference>
<dbReference type="InterPro" id="IPR001343">
    <property type="entry name" value="Hemolysn_Ca-bd"/>
</dbReference>
<dbReference type="GO" id="GO:0005576">
    <property type="term" value="C:extracellular region"/>
    <property type="evidence" value="ECO:0007669"/>
    <property type="project" value="UniProtKB-SubCell"/>
</dbReference>
<reference evidence="4 5" key="1">
    <citation type="submission" date="2005-12" db="EMBL/GenBank/DDBJ databases">
        <authorList>
            <person name="Moran M.A."/>
            <person name="Ferriera S."/>
            <person name="Johnson J."/>
            <person name="Kravitz S."/>
            <person name="Halpern A."/>
            <person name="Remington K."/>
            <person name="Beeson K."/>
            <person name="Tran B."/>
            <person name="Rogers Y.-H."/>
            <person name="Friedman R."/>
            <person name="Venter J.C."/>
        </authorList>
    </citation>
    <scope>NUCLEOTIDE SEQUENCE [LARGE SCALE GENOMIC DNA]</scope>
    <source>
        <strain evidence="5">ATCC BAA-591 / DSM 15170 / ISM</strain>
    </source>
</reference>
<sequence>MPQTGQVLRGLGGPQGFGETALARGDDDSFQLDLSAVFDAGFHIFGRSHAGTALWVNTNGALSFGGPLDGYRTETTGPLAQDVIAPFWADVDTRIDGEGAESGQIWVDIDSALDRVTITWDSVGSYRRQADDTNLFQVTLTDRGGGDFDISFRYERIEWTYGTAEGDAGASAQIAGLRLPLPLLIGSDPALLHESLGNTGQAVTWQFEMRDGALPGAVPVTGAVLEGGATGDVLTGGAGNDLLRGRDGPDILRGHDGHDWLFGGDGGDTLNGGDGNDVIYGGTTDADISDVIYGGNGHDRIYGGAGNDIVYGGNDNDSIEGGAGADELLGQLGDDVITGSAWSDLIYGGEGNDFINGGFGSDRVNGGTGADRFYHLGIPDHGSDWIQDYTSTEGDSLLWGGGPDSPQNFQVNFAETPNAGTSGVAEAFVIYLPTDQIIWALVDGAAQDQINIRIAGNVFDLMG</sequence>
<dbReference type="Proteomes" id="UP000005954">
    <property type="component" value="Unassembled WGS sequence"/>
</dbReference>
<dbReference type="Pfam" id="PF06119">
    <property type="entry name" value="NIDO"/>
    <property type="match status" value="2"/>
</dbReference>
<evidence type="ECO:0000313" key="5">
    <source>
        <dbReference type="Proteomes" id="UP000005954"/>
    </source>
</evidence>
<dbReference type="OrthoDB" id="9342475at2"/>
<protein>
    <submittedName>
        <fullName evidence="4">Nidogen, extracellular region</fullName>
    </submittedName>
</protein>
<dbReference type="SUPFAM" id="SSF51120">
    <property type="entry name" value="beta-Roll"/>
    <property type="match status" value="2"/>
</dbReference>
<evidence type="ECO:0000259" key="3">
    <source>
        <dbReference type="Pfam" id="PF06119"/>
    </source>
</evidence>
<dbReference type="PANTHER" id="PTHR38340:SF1">
    <property type="entry name" value="S-LAYER PROTEIN"/>
    <property type="match status" value="1"/>
</dbReference>
<dbReference type="GO" id="GO:0005509">
    <property type="term" value="F:calcium ion binding"/>
    <property type="evidence" value="ECO:0007669"/>
    <property type="project" value="InterPro"/>
</dbReference>
<dbReference type="STRING" id="89187.ISM_07365"/>
<gene>
    <name evidence="4" type="ORF">ISM_07365</name>
</gene>
<feature type="domain" description="NIDO" evidence="3">
    <location>
        <begin position="116"/>
        <end position="174"/>
    </location>
</feature>
<proteinExistence type="predicted"/>
<dbReference type="InterPro" id="IPR018511">
    <property type="entry name" value="Hemolysin-typ_Ca-bd_CS"/>
</dbReference>
<evidence type="ECO:0000256" key="2">
    <source>
        <dbReference type="ARBA" id="ARBA00022525"/>
    </source>
</evidence>
<dbReference type="GO" id="GO:0007160">
    <property type="term" value="P:cell-matrix adhesion"/>
    <property type="evidence" value="ECO:0007669"/>
    <property type="project" value="InterPro"/>
</dbReference>
<dbReference type="Pfam" id="PF00353">
    <property type="entry name" value="HemolysinCabind"/>
    <property type="match status" value="3"/>
</dbReference>
<comment type="caution">
    <text evidence="4">The sequence shown here is derived from an EMBL/GenBank/DDBJ whole genome shotgun (WGS) entry which is preliminary data.</text>
</comment>
<feature type="domain" description="NIDO" evidence="3">
    <location>
        <begin position="54"/>
        <end position="97"/>
    </location>
</feature>
<evidence type="ECO:0000256" key="1">
    <source>
        <dbReference type="ARBA" id="ARBA00004613"/>
    </source>
</evidence>
<name>A3SL65_ROSNI</name>